<feature type="compositionally biased region" description="Polar residues" evidence="1">
    <location>
        <begin position="428"/>
        <end position="449"/>
    </location>
</feature>
<feature type="region of interest" description="Disordered" evidence="1">
    <location>
        <begin position="127"/>
        <end position="162"/>
    </location>
</feature>
<sequence length="870" mass="92719">MHSQPTRRPSKISLFHLFSRPKVEKQHGHSEPIPNAQPPKQDKPSPPALVIQVPPTDAVIARPPSIVSVKTTATRTSRMRPRALRSHSTQDSKTPSFEPPPLFQVYPQALKEGKLEVSSISVDTLNKARSKNSGKHGNPDQDDKTSGEARRTSTPKHIPGGTTAAVELPQKIFVLVTSGYLLQYSESGLSDRLPEKVLHLGKDSAAFACDLVPGKHYVLQVSQAVDSNGIIVANSGSILARLGLQSAAAKRMASSLLLVMPDAAEMESWMLAIKREIESLGGKKVQKAGRAGAQSNVPELPQLSKTLSHRYQIKRHPSMISSMPPSPNPDPTLASFPSGIVDDDRSDTATIDDIELEAAKLDNHEEWPQLVSQASFEFPEIVPPPLVIVGQPQHGAEQNISTDTTMASSSDQERETTASTAPDDEGNASMQAIPTSQTTPTASSENSMTADLPASEAQSQSGVRKAAPPPLSLNSWALKRADSPLVAESPVLPHMPILPRRNPKRVTNSFSEPDLQATMIKRTRHDSKLPPYLPQPLLAEGGVSRSPDNALESAASTGLALPQIINTGNSVVKANEPGKVRKVASFSVPLRVNPSAIQGSPHGGNVRRHSRMDESPNRNSGLAVHALTPPEEPAAVPHDTSAHSAPLSTSPPVRLSLFPSKESSLPPPGHVKRTSFVTAQQSTTAPDSSNSGSMRRPMSLQAGSGHPPHLSSARNSVGASIPPATGATVPIRSMKPSRSASNLEALSYRQSQLLAFKALKFDTPTLAEEAEDAEGEKADVSMPLPIEHHTHVSSVHSSRRNSSARRSTRSRTSLADLDLNIAMAKFGPPAPPPQAPLPDPPAASRSDSPIRMHRKSGSVGSLKGLGISVS</sequence>
<dbReference type="Proteomes" id="UP000799767">
    <property type="component" value="Unassembled WGS sequence"/>
</dbReference>
<proteinExistence type="predicted"/>
<gene>
    <name evidence="2" type="ORF">BDY17DRAFT_313270</name>
</gene>
<feature type="compositionally biased region" description="Polar residues" evidence="1">
    <location>
        <begin position="642"/>
        <end position="651"/>
    </location>
</feature>
<feature type="compositionally biased region" description="Polar residues" evidence="1">
    <location>
        <begin position="86"/>
        <end position="95"/>
    </location>
</feature>
<accession>A0A6A6PHJ5</accession>
<feature type="compositionally biased region" description="Polar residues" evidence="1">
    <location>
        <begin position="401"/>
        <end position="410"/>
    </location>
</feature>
<evidence type="ECO:0008006" key="4">
    <source>
        <dbReference type="Google" id="ProtNLM"/>
    </source>
</evidence>
<feature type="region of interest" description="Disordered" evidence="1">
    <location>
        <begin position="789"/>
        <end position="870"/>
    </location>
</feature>
<evidence type="ECO:0000313" key="2">
    <source>
        <dbReference type="EMBL" id="KAF2479442.1"/>
    </source>
</evidence>
<feature type="compositionally biased region" description="Polar residues" evidence="1">
    <location>
        <begin position="675"/>
        <end position="693"/>
    </location>
</feature>
<feature type="compositionally biased region" description="Basic residues" evidence="1">
    <location>
        <begin position="797"/>
        <end position="809"/>
    </location>
</feature>
<dbReference type="GeneID" id="54476701"/>
<evidence type="ECO:0000256" key="1">
    <source>
        <dbReference type="SAM" id="MobiDB-lite"/>
    </source>
</evidence>
<feature type="compositionally biased region" description="Low complexity" evidence="1">
    <location>
        <begin position="857"/>
        <end position="870"/>
    </location>
</feature>
<dbReference type="OrthoDB" id="1749473at2759"/>
<protein>
    <recommendedName>
        <fullName evidence="4">PH domain-containing protein</fullName>
    </recommendedName>
</protein>
<dbReference type="RefSeq" id="XP_033586012.1">
    <property type="nucleotide sequence ID" value="XM_033735699.1"/>
</dbReference>
<feature type="compositionally biased region" description="Pro residues" evidence="1">
    <location>
        <begin position="828"/>
        <end position="841"/>
    </location>
</feature>
<feature type="region of interest" description="Disordered" evidence="1">
    <location>
        <begin position="319"/>
        <end position="346"/>
    </location>
</feature>
<feature type="region of interest" description="Disordered" evidence="1">
    <location>
        <begin position="62"/>
        <end position="101"/>
    </location>
</feature>
<dbReference type="EMBL" id="MU001641">
    <property type="protein sequence ID" value="KAF2479442.1"/>
    <property type="molecule type" value="Genomic_DNA"/>
</dbReference>
<evidence type="ECO:0000313" key="3">
    <source>
        <dbReference type="Proteomes" id="UP000799767"/>
    </source>
</evidence>
<feature type="region of interest" description="Disordered" evidence="1">
    <location>
        <begin position="401"/>
        <end position="470"/>
    </location>
</feature>
<dbReference type="AlphaFoldDB" id="A0A6A6PHJ5"/>
<reference evidence="2" key="1">
    <citation type="journal article" date="2020" name="Stud. Mycol.">
        <title>101 Dothideomycetes genomes: a test case for predicting lifestyles and emergence of pathogens.</title>
        <authorList>
            <person name="Haridas S."/>
            <person name="Albert R."/>
            <person name="Binder M."/>
            <person name="Bloem J."/>
            <person name="Labutti K."/>
            <person name="Salamov A."/>
            <person name="Andreopoulos B."/>
            <person name="Baker S."/>
            <person name="Barry K."/>
            <person name="Bills G."/>
            <person name="Bluhm B."/>
            <person name="Cannon C."/>
            <person name="Castanera R."/>
            <person name="Culley D."/>
            <person name="Daum C."/>
            <person name="Ezra D."/>
            <person name="Gonzalez J."/>
            <person name="Henrissat B."/>
            <person name="Kuo A."/>
            <person name="Liang C."/>
            <person name="Lipzen A."/>
            <person name="Lutzoni F."/>
            <person name="Magnuson J."/>
            <person name="Mondo S."/>
            <person name="Nolan M."/>
            <person name="Ohm R."/>
            <person name="Pangilinan J."/>
            <person name="Park H.-J."/>
            <person name="Ramirez L."/>
            <person name="Alfaro M."/>
            <person name="Sun H."/>
            <person name="Tritt A."/>
            <person name="Yoshinaga Y."/>
            <person name="Zwiers L.-H."/>
            <person name="Turgeon B."/>
            <person name="Goodwin S."/>
            <person name="Spatafora J."/>
            <person name="Crous P."/>
            <person name="Grigoriev I."/>
        </authorList>
    </citation>
    <scope>NUCLEOTIDE SEQUENCE</scope>
    <source>
        <strain evidence="2">CBS 113389</strain>
    </source>
</reference>
<feature type="region of interest" description="Disordered" evidence="1">
    <location>
        <begin position="593"/>
        <end position="732"/>
    </location>
</feature>
<organism evidence="2 3">
    <name type="scientific">Neohortaea acidophila</name>
    <dbReference type="NCBI Taxonomy" id="245834"/>
    <lineage>
        <taxon>Eukaryota</taxon>
        <taxon>Fungi</taxon>
        <taxon>Dikarya</taxon>
        <taxon>Ascomycota</taxon>
        <taxon>Pezizomycotina</taxon>
        <taxon>Dothideomycetes</taxon>
        <taxon>Dothideomycetidae</taxon>
        <taxon>Mycosphaerellales</taxon>
        <taxon>Teratosphaeriaceae</taxon>
        <taxon>Neohortaea</taxon>
    </lineage>
</organism>
<keyword evidence="3" id="KW-1185">Reference proteome</keyword>
<feature type="compositionally biased region" description="Basic and acidic residues" evidence="1">
    <location>
        <begin position="137"/>
        <end position="151"/>
    </location>
</feature>
<feature type="compositionally biased region" description="Basic and acidic residues" evidence="1">
    <location>
        <begin position="21"/>
        <end position="30"/>
    </location>
</feature>
<name>A0A6A6PHJ5_9PEZI</name>
<feature type="region of interest" description="Disordered" evidence="1">
    <location>
        <begin position="1"/>
        <end position="50"/>
    </location>
</feature>